<comment type="similarity">
    <text evidence="10 11">Belongs to the TonB-dependent receptor family.</text>
</comment>
<dbReference type="Proteomes" id="UP001497527">
    <property type="component" value="Unassembled WGS sequence"/>
</dbReference>
<evidence type="ECO:0000256" key="9">
    <source>
        <dbReference type="ARBA" id="ARBA00023237"/>
    </source>
</evidence>
<protein>
    <submittedName>
        <fullName evidence="15">Iron complex outermembrane recepter protein</fullName>
    </submittedName>
</protein>
<proteinExistence type="inferred from homology"/>
<dbReference type="Pfam" id="PF07715">
    <property type="entry name" value="Plug"/>
    <property type="match status" value="1"/>
</dbReference>
<dbReference type="SUPFAM" id="SSF49464">
    <property type="entry name" value="Carboxypeptidase regulatory domain-like"/>
    <property type="match status" value="1"/>
</dbReference>
<keyword evidence="8" id="KW-0675">Receptor</keyword>
<dbReference type="PROSITE" id="PS01156">
    <property type="entry name" value="TONB_DEPENDENT_REC_2"/>
    <property type="match status" value="1"/>
</dbReference>
<dbReference type="Pfam" id="PF00593">
    <property type="entry name" value="TonB_dep_Rec_b-barrel"/>
    <property type="match status" value="1"/>
</dbReference>
<evidence type="ECO:0000256" key="12">
    <source>
        <dbReference type="SAM" id="SignalP"/>
    </source>
</evidence>
<dbReference type="InterPro" id="IPR000531">
    <property type="entry name" value="Beta-barrel_TonB"/>
</dbReference>
<evidence type="ECO:0000256" key="5">
    <source>
        <dbReference type="ARBA" id="ARBA00022729"/>
    </source>
</evidence>
<evidence type="ECO:0000256" key="11">
    <source>
        <dbReference type="RuleBase" id="RU003357"/>
    </source>
</evidence>
<feature type="signal peptide" evidence="12">
    <location>
        <begin position="1"/>
        <end position="18"/>
    </location>
</feature>
<keyword evidence="4 10" id="KW-0812">Transmembrane</keyword>
<evidence type="ECO:0000256" key="6">
    <source>
        <dbReference type="ARBA" id="ARBA00023077"/>
    </source>
</evidence>
<evidence type="ECO:0000256" key="1">
    <source>
        <dbReference type="ARBA" id="ARBA00004571"/>
    </source>
</evidence>
<dbReference type="SUPFAM" id="SSF56935">
    <property type="entry name" value="Porins"/>
    <property type="match status" value="1"/>
</dbReference>
<evidence type="ECO:0000259" key="13">
    <source>
        <dbReference type="Pfam" id="PF00593"/>
    </source>
</evidence>
<dbReference type="InterPro" id="IPR037066">
    <property type="entry name" value="Plug_dom_sf"/>
</dbReference>
<dbReference type="Gene3D" id="2.40.170.20">
    <property type="entry name" value="TonB-dependent receptor, beta-barrel domain"/>
    <property type="match status" value="1"/>
</dbReference>
<comment type="caution">
    <text evidence="15">The sequence shown here is derived from an EMBL/GenBank/DDBJ whole genome shotgun (WGS) entry which is preliminary data.</text>
</comment>
<organism evidence="15 16">
    <name type="scientific">Tenacibaculum polynesiense</name>
    <dbReference type="NCBI Taxonomy" id="3137857"/>
    <lineage>
        <taxon>Bacteria</taxon>
        <taxon>Pseudomonadati</taxon>
        <taxon>Bacteroidota</taxon>
        <taxon>Flavobacteriia</taxon>
        <taxon>Flavobacteriales</taxon>
        <taxon>Flavobacteriaceae</taxon>
        <taxon>Tenacibaculum</taxon>
    </lineage>
</organism>
<reference evidence="15 16" key="1">
    <citation type="submission" date="2024-05" db="EMBL/GenBank/DDBJ databases">
        <authorList>
            <person name="Duchaud E."/>
        </authorList>
    </citation>
    <scope>NUCLEOTIDE SEQUENCE [LARGE SCALE GENOMIC DNA]</scope>
    <source>
        <strain evidence="15">Ena-SAMPLE-TAB-13-05-2024-13:56:06:370-140308</strain>
    </source>
</reference>
<evidence type="ECO:0000313" key="16">
    <source>
        <dbReference type="Proteomes" id="UP001497527"/>
    </source>
</evidence>
<sequence>MKKFALLLCLGLLLPNFKGVSQTIFKGKIVNTQNEPIVGAAVVSLNNKKTGSVSDVEGRFIIKLNSPKVIISSVGYISKEVILSPTENMVVLEFALQSLEEVVVSASREVQKRREVPASIGLLDANQIKETKAFGIEQLVNQVPGVFMSTSKASSNEQHFMATRSPISTKSLFLYVEDGLPIRPVAVFNHNALLEMNNTTFERVEVLKGPASSIYGSEAIGGSFNFITKKPRRDFGGSVGIQINDLGLTRYELEASTTLKEKYGFYIGGHHIRRDNGVVGHSDYEKTAISFKNVNDFSENLQWTNSVTYINYRSDMSGSISEKNYTDANYESNQTFTEREAKAFRFRSTLDKFWNGTNKTSFNFIYRNNEMNQIPSYRIRQNRVSGVLDGTGSGEINSNKFKSYVGLVQHKIDFNFANSSLIIGATTDFSPQNYEAENIDVIVDVATAQNTNYTVRNNDFILKYDADIFNYAGYVQFETTPLENIKLTGALRYDGFTYDYDNLDEGNSGVRDTKISYHNYSPKLGVNLNLTEKSGIYSSYSKGFTPPQVGTLFRNGKNTSGNAFSLKPAKFHNYEIGGYFTIPSKLKVDVAIYQLDGIDRLISIRDDFGNFVQKNAGKTRSRGVELGVKYQFLENLYLNYSGSYATHKYLSFFENNIDYSNTDMQTAPNYIATTSLNYKPIQNLLLTLEHEQVGSYNTSFEGQAVIGQDTLGADVLGTSTYKGHNILNLRANYTYKQFEIWGQALNIFDTLYAVRASYSRWSKQNTYSIGNPRAFHFGVKYNF</sequence>
<keyword evidence="6 11" id="KW-0798">TonB box</keyword>
<evidence type="ECO:0000259" key="14">
    <source>
        <dbReference type="Pfam" id="PF07715"/>
    </source>
</evidence>
<dbReference type="InterPro" id="IPR039426">
    <property type="entry name" value="TonB-dep_rcpt-like"/>
</dbReference>
<keyword evidence="2 10" id="KW-0813">Transport</keyword>
<name>A0ABP1F5S1_9FLAO</name>
<dbReference type="InterPro" id="IPR036942">
    <property type="entry name" value="Beta-barrel_TonB_sf"/>
</dbReference>
<evidence type="ECO:0000256" key="2">
    <source>
        <dbReference type="ARBA" id="ARBA00022448"/>
    </source>
</evidence>
<feature type="domain" description="TonB-dependent receptor-like beta-barrel" evidence="13">
    <location>
        <begin position="298"/>
        <end position="746"/>
    </location>
</feature>
<gene>
    <name evidence="15" type="ORF">T190423A01A_50247</name>
</gene>
<dbReference type="InterPro" id="IPR012910">
    <property type="entry name" value="Plug_dom"/>
</dbReference>
<dbReference type="PANTHER" id="PTHR30069">
    <property type="entry name" value="TONB-DEPENDENT OUTER MEMBRANE RECEPTOR"/>
    <property type="match status" value="1"/>
</dbReference>
<evidence type="ECO:0000256" key="10">
    <source>
        <dbReference type="PROSITE-ProRule" id="PRU01360"/>
    </source>
</evidence>
<dbReference type="Gene3D" id="2.170.130.10">
    <property type="entry name" value="TonB-dependent receptor, plug domain"/>
    <property type="match status" value="1"/>
</dbReference>
<feature type="chain" id="PRO_5046807790" evidence="12">
    <location>
        <begin position="19"/>
        <end position="783"/>
    </location>
</feature>
<keyword evidence="9 10" id="KW-0998">Cell outer membrane</keyword>
<dbReference type="InterPro" id="IPR008969">
    <property type="entry name" value="CarboxyPept-like_regulatory"/>
</dbReference>
<dbReference type="EMBL" id="CAXJIO010000014">
    <property type="protein sequence ID" value="CAL2103999.1"/>
    <property type="molecule type" value="Genomic_DNA"/>
</dbReference>
<evidence type="ECO:0000313" key="15">
    <source>
        <dbReference type="EMBL" id="CAL2103999.1"/>
    </source>
</evidence>
<dbReference type="PANTHER" id="PTHR30069:SF29">
    <property type="entry name" value="HEMOGLOBIN AND HEMOGLOBIN-HAPTOGLOBIN-BINDING PROTEIN 1-RELATED"/>
    <property type="match status" value="1"/>
</dbReference>
<feature type="domain" description="TonB-dependent receptor plug" evidence="14">
    <location>
        <begin position="113"/>
        <end position="222"/>
    </location>
</feature>
<dbReference type="PROSITE" id="PS52016">
    <property type="entry name" value="TONB_DEPENDENT_REC_3"/>
    <property type="match status" value="1"/>
</dbReference>
<keyword evidence="3 10" id="KW-1134">Transmembrane beta strand</keyword>
<dbReference type="Pfam" id="PF13715">
    <property type="entry name" value="CarbopepD_reg_2"/>
    <property type="match status" value="1"/>
</dbReference>
<evidence type="ECO:0000256" key="7">
    <source>
        <dbReference type="ARBA" id="ARBA00023136"/>
    </source>
</evidence>
<keyword evidence="16" id="KW-1185">Reference proteome</keyword>
<evidence type="ECO:0000256" key="4">
    <source>
        <dbReference type="ARBA" id="ARBA00022692"/>
    </source>
</evidence>
<keyword evidence="7 10" id="KW-0472">Membrane</keyword>
<dbReference type="InterPro" id="IPR010917">
    <property type="entry name" value="TonB_rcpt_CS"/>
</dbReference>
<evidence type="ECO:0000256" key="3">
    <source>
        <dbReference type="ARBA" id="ARBA00022452"/>
    </source>
</evidence>
<keyword evidence="5 12" id="KW-0732">Signal</keyword>
<comment type="subcellular location">
    <subcellularLocation>
        <location evidence="1 10">Cell outer membrane</location>
        <topology evidence="1 10">Multi-pass membrane protein</topology>
    </subcellularLocation>
</comment>
<accession>A0ABP1F5S1</accession>
<evidence type="ECO:0000256" key="8">
    <source>
        <dbReference type="ARBA" id="ARBA00023170"/>
    </source>
</evidence>
<dbReference type="RefSeq" id="WP_348718033.1">
    <property type="nucleotide sequence ID" value="NZ_CAXJIO010000014.1"/>
</dbReference>